<dbReference type="PROSITE" id="PS50817">
    <property type="entry name" value="INTEIN_N_TER"/>
    <property type="match status" value="1"/>
</dbReference>
<organism evidence="3 4">
    <name type="scientific">Fuscovulum blasticum DSM 2131</name>
    <dbReference type="NCBI Taxonomy" id="1188250"/>
    <lineage>
        <taxon>Bacteria</taxon>
        <taxon>Pseudomonadati</taxon>
        <taxon>Pseudomonadota</taxon>
        <taxon>Alphaproteobacteria</taxon>
        <taxon>Rhodobacterales</taxon>
        <taxon>Paracoccaceae</taxon>
        <taxon>Pseudogemmobacter</taxon>
    </lineage>
</organism>
<proteinExistence type="predicted"/>
<dbReference type="InterPro" id="IPR006141">
    <property type="entry name" value="Intein_N"/>
</dbReference>
<dbReference type="AlphaFoldDB" id="A0A2T4JA48"/>
<protein>
    <submittedName>
        <fullName evidence="3">Type I secretion protein</fullName>
    </submittedName>
</protein>
<dbReference type="GO" id="GO:0016539">
    <property type="term" value="P:intein-mediated protein splicing"/>
    <property type="evidence" value="ECO:0007669"/>
    <property type="project" value="InterPro"/>
</dbReference>
<dbReference type="Proteomes" id="UP000241362">
    <property type="component" value="Unassembled WGS sequence"/>
</dbReference>
<sequence>MAPNGETGKLDDRPANRSAGQGKAVSPCFTRGTLIATPRGEIPAEHLRAGDRVVTRDNGIQEIRWAARNALGAAQLLLNAHLQPVLIAAGALGNGLPERDLLVSPNHRVLVAGDRSLLHFDDPEVLVAAKHLVGTPGVQAVTSVGLTYVHFLFDRHEVVLSNGAWTESFQPTDFSLKGLGNAQRSEILELFPALHPAANGGGIGPARRVLTRDEAAQLKA</sequence>
<evidence type="ECO:0000313" key="4">
    <source>
        <dbReference type="Proteomes" id="UP000241362"/>
    </source>
</evidence>
<dbReference type="RefSeq" id="WP_107673024.1">
    <property type="nucleotide sequence ID" value="NZ_PZKE01000006.1"/>
</dbReference>
<gene>
    <name evidence="3" type="ORF">C5F44_08180</name>
</gene>
<keyword evidence="4" id="KW-1185">Reference proteome</keyword>
<name>A0A2T4JA48_FUSBL</name>
<dbReference type="Pfam" id="PF13403">
    <property type="entry name" value="Hint_2"/>
    <property type="match status" value="1"/>
</dbReference>
<feature type="region of interest" description="Disordered" evidence="1">
    <location>
        <begin position="1"/>
        <end position="25"/>
    </location>
</feature>
<evidence type="ECO:0000259" key="2">
    <source>
        <dbReference type="Pfam" id="PF13403"/>
    </source>
</evidence>
<dbReference type="SUPFAM" id="SSF51294">
    <property type="entry name" value="Hedgehog/intein (Hint) domain"/>
    <property type="match status" value="1"/>
</dbReference>
<accession>A0A2T4JA48</accession>
<comment type="caution">
    <text evidence="3">The sequence shown here is derived from an EMBL/GenBank/DDBJ whole genome shotgun (WGS) entry which is preliminary data.</text>
</comment>
<dbReference type="InterPro" id="IPR028992">
    <property type="entry name" value="Hedgehog/Intein_dom"/>
</dbReference>
<feature type="domain" description="Hedgehog/Intein (Hint)" evidence="2">
    <location>
        <begin position="27"/>
        <end position="172"/>
    </location>
</feature>
<evidence type="ECO:0000256" key="1">
    <source>
        <dbReference type="SAM" id="MobiDB-lite"/>
    </source>
</evidence>
<dbReference type="Gene3D" id="2.170.16.10">
    <property type="entry name" value="Hedgehog/Intein (Hint) domain"/>
    <property type="match status" value="1"/>
</dbReference>
<dbReference type="EMBL" id="PZKE01000006">
    <property type="protein sequence ID" value="PTE14772.1"/>
    <property type="molecule type" value="Genomic_DNA"/>
</dbReference>
<evidence type="ECO:0000313" key="3">
    <source>
        <dbReference type="EMBL" id="PTE14772.1"/>
    </source>
</evidence>
<reference evidence="3 4" key="1">
    <citation type="submission" date="2018-03" db="EMBL/GenBank/DDBJ databases">
        <title>Rhodobacter blasticus.</title>
        <authorList>
            <person name="Meyer T.E."/>
            <person name="Miller S."/>
            <person name="Lodha T."/>
            <person name="Gandham S."/>
            <person name="Chintalapati S."/>
            <person name="Chintalapati V.R."/>
        </authorList>
    </citation>
    <scope>NUCLEOTIDE SEQUENCE [LARGE SCALE GENOMIC DNA]</scope>
    <source>
        <strain evidence="3 4">DSM 2131</strain>
    </source>
</reference>
<dbReference type="InterPro" id="IPR036844">
    <property type="entry name" value="Hint_dom_sf"/>
</dbReference>